<dbReference type="AlphaFoldDB" id="A0A183TLX5"/>
<dbReference type="WBParaSite" id="SSLN_0001813701-mRNA-1">
    <property type="protein sequence ID" value="SSLN_0001813701-mRNA-1"/>
    <property type="gene ID" value="SSLN_0001813701"/>
</dbReference>
<evidence type="ECO:0000313" key="1">
    <source>
        <dbReference type="EMBL" id="VDM03859.1"/>
    </source>
</evidence>
<proteinExistence type="predicted"/>
<gene>
    <name evidence="1" type="ORF">SSLN_LOCUS17473</name>
</gene>
<protein>
    <submittedName>
        <fullName evidence="3">IRS-type PTB domain-containing protein</fullName>
    </submittedName>
</protein>
<organism evidence="3">
    <name type="scientific">Schistocephalus solidus</name>
    <name type="common">Tapeworm</name>
    <dbReference type="NCBI Taxonomy" id="70667"/>
    <lineage>
        <taxon>Eukaryota</taxon>
        <taxon>Metazoa</taxon>
        <taxon>Spiralia</taxon>
        <taxon>Lophotrochozoa</taxon>
        <taxon>Platyhelminthes</taxon>
        <taxon>Cestoda</taxon>
        <taxon>Eucestoda</taxon>
        <taxon>Diphyllobothriidea</taxon>
        <taxon>Diphyllobothriidae</taxon>
        <taxon>Schistocephalus</taxon>
    </lineage>
</organism>
<evidence type="ECO:0000313" key="2">
    <source>
        <dbReference type="Proteomes" id="UP000275846"/>
    </source>
</evidence>
<reference evidence="1 2" key="2">
    <citation type="submission" date="2018-11" db="EMBL/GenBank/DDBJ databases">
        <authorList>
            <consortium name="Pathogen Informatics"/>
        </authorList>
    </citation>
    <scope>NUCLEOTIDE SEQUENCE [LARGE SCALE GENOMIC DNA]</scope>
    <source>
        <strain evidence="1 2">NST_G2</strain>
    </source>
</reference>
<evidence type="ECO:0000313" key="3">
    <source>
        <dbReference type="WBParaSite" id="SSLN_0001813701-mRNA-1"/>
    </source>
</evidence>
<reference evidence="3" key="1">
    <citation type="submission" date="2016-06" db="UniProtKB">
        <authorList>
            <consortium name="WormBaseParasite"/>
        </authorList>
    </citation>
    <scope>IDENTIFICATION</scope>
</reference>
<accession>A0A183TLX5</accession>
<dbReference type="EMBL" id="UYSU01042565">
    <property type="protein sequence ID" value="VDM03859.1"/>
    <property type="molecule type" value="Genomic_DNA"/>
</dbReference>
<name>A0A183TLX5_SCHSO</name>
<keyword evidence="2" id="KW-1185">Reference proteome</keyword>
<sequence>MHSSDLQFLISYSLPRSTSQGGLLTQIHVGSPCDEDVSGHKLQDSPLLSGNSTIICKVSTALCAAIPPPCLKVLTLGVELPTSWFSTASSGLEKDLASCSHIYLRCDQLRRPLKPLYDSTFRVVSRGTKTFHFQRGTREEVVTVKRFKAASELPCGSLPSSAPPTPPFIPSSCILPLTP</sequence>
<dbReference type="Proteomes" id="UP000275846">
    <property type="component" value="Unassembled WGS sequence"/>
</dbReference>
<dbReference type="OrthoDB" id="422540at2759"/>